<dbReference type="GO" id="GO:0032259">
    <property type="term" value="P:methylation"/>
    <property type="evidence" value="ECO:0007669"/>
    <property type="project" value="UniProtKB-KW"/>
</dbReference>
<evidence type="ECO:0000313" key="6">
    <source>
        <dbReference type="EMBL" id="JAP97059.1"/>
    </source>
</evidence>
<keyword evidence="2" id="KW-0863">Zinc-finger</keyword>
<evidence type="ECO:0000259" key="5">
    <source>
        <dbReference type="SMART" id="SM00249"/>
    </source>
</evidence>
<name>A0A146KPW9_LYGHE</name>
<dbReference type="GO" id="GO:0008168">
    <property type="term" value="F:methyltransferase activity"/>
    <property type="evidence" value="ECO:0007669"/>
    <property type="project" value="UniProtKB-KW"/>
</dbReference>
<dbReference type="InterPro" id="IPR019787">
    <property type="entry name" value="Znf_PHD-finger"/>
</dbReference>
<dbReference type="InterPro" id="IPR001965">
    <property type="entry name" value="Znf_PHD"/>
</dbReference>
<dbReference type="CDD" id="cd15610">
    <property type="entry name" value="PHD3_KDM5A_like"/>
    <property type="match status" value="1"/>
</dbReference>
<dbReference type="Gene3D" id="3.30.40.10">
    <property type="entry name" value="Zinc/RING finger domain, C3HC4 (zinc finger)"/>
    <property type="match status" value="1"/>
</dbReference>
<dbReference type="InterPro" id="IPR013083">
    <property type="entry name" value="Znf_RING/FYVE/PHD"/>
</dbReference>
<keyword evidence="3" id="KW-0862">Zinc</keyword>
<sequence length="731" mass="83328">RVEEALHGKSEKKVSLRKLTELLVEAKEKEFPHSELVELLEYHVRRCIECSALSKALVANCSNKDNPSKITVDDLELFFQEIEKLPCSISEESAVKDILDKAKKFQNCARRVLSMKDISKSRVLKCYKMGQSLNLDLPEMQELEKKIMEFEWVDKVGFAIDAEFDLDFVSKLADDGKSLCDSPLVEKTKIKLNKYISEKTPDIAIVNVQSIADMEGTIIRGPPIQSRGQTNELERSLMKVLHGDVVLYLNELEKLVAMAKQKTPESSTLKQVEHHVIVARNWKIAAEALFLKKNDPNSLMEALWPRKFVSRHLYFAKQVIKQAAGIESLLVKSDVAHYSKSAYKNALMQEFHTLSKLRLDNLRKMDTEDFGTVKCICGNSMDGTAIVCELCHTAMHLRCFKETDWTRTSKISPSVWDENFRLRRLCGYCKRTNRPPIDSVKKMADTVDVLKVKLPECYAVKYTLLRAQKWRRDLQETINLEVLSSRSGEILSFFQKFHAKRYSGDPLTDDLLAECRLIIGTAKGIPRVTLLSLKEELIQGNRFEITPPELNEIWNIVNPLWIHSEIESRLYNGLCYPLRGDSSCSQPNLTSLVKQSITMKKSMKRKMISITPPNRPEGPGGKLGPRKKKKNNVYKKKSSKQTLFPHLVSSENPTEEHEPEANCAAPTCMKPVDAAVDWVMCDGACKLWFHMKCVDLDNKDVNEDFEYICTNCVCNRVCDQVTESLGSNMDE</sequence>
<proteinExistence type="predicted"/>
<dbReference type="Pfam" id="PF00628">
    <property type="entry name" value="PHD"/>
    <property type="match status" value="1"/>
</dbReference>
<dbReference type="InterPro" id="IPR013637">
    <property type="entry name" value="Lys_sp_deMease-like_dom"/>
</dbReference>
<reference evidence="6" key="1">
    <citation type="journal article" date="2016" name="Gigascience">
        <title>De novo construction of an expanded transcriptome assembly for the western tarnished plant bug, Lygus hesperus.</title>
        <authorList>
            <person name="Tassone E.E."/>
            <person name="Geib S.M."/>
            <person name="Hall B."/>
            <person name="Fabrick J.A."/>
            <person name="Brent C.S."/>
            <person name="Hull J.J."/>
        </authorList>
    </citation>
    <scope>NUCLEOTIDE SEQUENCE</scope>
</reference>
<evidence type="ECO:0000256" key="4">
    <source>
        <dbReference type="SAM" id="MobiDB-lite"/>
    </source>
</evidence>
<feature type="domain" description="Zinc finger PHD-type" evidence="5">
    <location>
        <begin position="662"/>
        <end position="713"/>
    </location>
</feature>
<dbReference type="Pfam" id="PF08429">
    <property type="entry name" value="PLU-1"/>
    <property type="match status" value="1"/>
</dbReference>
<keyword evidence="6" id="KW-0808">Transferase</keyword>
<evidence type="ECO:0000256" key="2">
    <source>
        <dbReference type="ARBA" id="ARBA00022771"/>
    </source>
</evidence>
<keyword evidence="1" id="KW-0479">Metal-binding</keyword>
<evidence type="ECO:0000256" key="1">
    <source>
        <dbReference type="ARBA" id="ARBA00022723"/>
    </source>
</evidence>
<keyword evidence="6" id="KW-0489">Methyltransferase</keyword>
<dbReference type="GO" id="GO:0008270">
    <property type="term" value="F:zinc ion binding"/>
    <property type="evidence" value="ECO:0007669"/>
    <property type="project" value="UniProtKB-KW"/>
</dbReference>
<dbReference type="SMART" id="SM00249">
    <property type="entry name" value="PHD"/>
    <property type="match status" value="2"/>
</dbReference>
<feature type="non-terminal residue" evidence="6">
    <location>
        <position position="1"/>
    </location>
</feature>
<dbReference type="SUPFAM" id="SSF57903">
    <property type="entry name" value="FYVE/PHD zinc finger"/>
    <property type="match status" value="2"/>
</dbReference>
<feature type="region of interest" description="Disordered" evidence="4">
    <location>
        <begin position="609"/>
        <end position="639"/>
    </location>
</feature>
<organism evidence="6">
    <name type="scientific">Lygus hesperus</name>
    <name type="common">Western plant bug</name>
    <dbReference type="NCBI Taxonomy" id="30085"/>
    <lineage>
        <taxon>Eukaryota</taxon>
        <taxon>Metazoa</taxon>
        <taxon>Ecdysozoa</taxon>
        <taxon>Arthropoda</taxon>
        <taxon>Hexapoda</taxon>
        <taxon>Insecta</taxon>
        <taxon>Pterygota</taxon>
        <taxon>Neoptera</taxon>
        <taxon>Paraneoptera</taxon>
        <taxon>Hemiptera</taxon>
        <taxon>Heteroptera</taxon>
        <taxon>Panheteroptera</taxon>
        <taxon>Cimicomorpha</taxon>
        <taxon>Miridae</taxon>
        <taxon>Mirini</taxon>
        <taxon>Lygus</taxon>
    </lineage>
</organism>
<dbReference type="InterPro" id="IPR011011">
    <property type="entry name" value="Znf_FYVE_PHD"/>
</dbReference>
<accession>A0A146KPW9</accession>
<dbReference type="EMBL" id="GDHC01021569">
    <property type="protein sequence ID" value="JAP97059.1"/>
    <property type="molecule type" value="Transcribed_RNA"/>
</dbReference>
<gene>
    <name evidence="6" type="primary">KDM5B_1</name>
    <name evidence="6" type="ORF">g.81821</name>
</gene>
<protein>
    <submittedName>
        <fullName evidence="6">Lysine-specific demethylase 5B</fullName>
    </submittedName>
</protein>
<evidence type="ECO:0000256" key="3">
    <source>
        <dbReference type="ARBA" id="ARBA00022833"/>
    </source>
</evidence>
<feature type="compositionally biased region" description="Basic residues" evidence="4">
    <location>
        <begin position="624"/>
        <end position="639"/>
    </location>
</feature>
<dbReference type="AlphaFoldDB" id="A0A146KPW9"/>
<feature type="domain" description="Zinc finger PHD-type" evidence="5">
    <location>
        <begin position="374"/>
        <end position="430"/>
    </location>
</feature>